<dbReference type="NCBIfam" id="TIGR03082">
    <property type="entry name" value="Gneg_AbrB_dup"/>
    <property type="match status" value="2"/>
</dbReference>
<feature type="transmembrane region" description="Helical" evidence="1">
    <location>
        <begin position="78"/>
        <end position="102"/>
    </location>
</feature>
<feature type="transmembrane region" description="Helical" evidence="1">
    <location>
        <begin position="317"/>
        <end position="340"/>
    </location>
</feature>
<dbReference type="PANTHER" id="PTHR38457:SF1">
    <property type="entry name" value="REGULATOR ABRB-RELATED"/>
    <property type="match status" value="1"/>
</dbReference>
<keyword evidence="1" id="KW-0812">Transmembrane</keyword>
<dbReference type="PANTHER" id="PTHR38457">
    <property type="entry name" value="REGULATOR ABRB-RELATED"/>
    <property type="match status" value="1"/>
</dbReference>
<dbReference type="AlphaFoldDB" id="A0A1Q6R3S8"/>
<evidence type="ECO:0000313" key="3">
    <source>
        <dbReference type="Proteomes" id="UP000186777"/>
    </source>
</evidence>
<dbReference type="Pfam" id="PF05145">
    <property type="entry name" value="AbrB"/>
    <property type="match status" value="1"/>
</dbReference>
<feature type="transmembrane region" description="Helical" evidence="1">
    <location>
        <begin position="146"/>
        <end position="168"/>
    </location>
</feature>
<dbReference type="PIRSF" id="PIRSF038991">
    <property type="entry name" value="Protein_AbrB"/>
    <property type="match status" value="1"/>
</dbReference>
<feature type="transmembrane region" description="Helical" evidence="1">
    <location>
        <begin position="207"/>
        <end position="223"/>
    </location>
</feature>
<keyword evidence="1" id="KW-0472">Membrane</keyword>
<evidence type="ECO:0008006" key="4">
    <source>
        <dbReference type="Google" id="ProtNLM"/>
    </source>
</evidence>
<dbReference type="InterPro" id="IPR007820">
    <property type="entry name" value="AbrB_fam"/>
</dbReference>
<dbReference type="InterPro" id="IPR017516">
    <property type="entry name" value="AbrB_dup"/>
</dbReference>
<sequence>MFLNRILLFIMALCLGSLLVRMHLPIPFLLGGLLTALLCKTLTHRSNLSWPKQWREYALMVAGYGIGSTFTSDTWNNFLAELVGVAEATIVILAASIALAFVTAKLARENLKSCIMGMLPGGMTLTMLLCEDDKEVNPNVVMVMQVLRLLGVVITVPFLVIWLLHAQVTGSSVALPNHGGVHWLVVVPLSILGSFIATKIHMPTPKLLGPILATAAFSVFDGGVQPVPFWLMAAAQASIGLFMGMQLDADRIVKTEKMVPYILIGTAILIVVSIGMANVLSARYGFSLVTAFLAMAPGGIAEMSLAGMSMGENVSIILTYQLVRVLVINIFIPPLLAWWFKAKQA</sequence>
<keyword evidence="1" id="KW-1133">Transmembrane helix</keyword>
<evidence type="ECO:0000256" key="1">
    <source>
        <dbReference type="SAM" id="Phobius"/>
    </source>
</evidence>
<comment type="caution">
    <text evidence="2">The sequence shown here is derived from an EMBL/GenBank/DDBJ whole genome shotgun (WGS) entry which is preliminary data.</text>
</comment>
<reference evidence="2 3" key="1">
    <citation type="journal article" date="2016" name="Nat. Biotechnol.">
        <title>Measurement of bacterial replication rates in microbial communities.</title>
        <authorList>
            <person name="Brown C.T."/>
            <person name="Olm M.R."/>
            <person name="Thomas B.C."/>
            <person name="Banfield J.F."/>
        </authorList>
    </citation>
    <scope>NUCLEOTIDE SEQUENCE [LARGE SCALE GENOMIC DNA]</scope>
    <source>
        <strain evidence="2">46_33</strain>
    </source>
</reference>
<dbReference type="GO" id="GO:0010468">
    <property type="term" value="P:regulation of gene expression"/>
    <property type="evidence" value="ECO:0007669"/>
    <property type="project" value="InterPro"/>
</dbReference>
<dbReference type="STRING" id="626940.BHW43_07580"/>
<feature type="transmembrane region" description="Helical" evidence="1">
    <location>
        <begin position="259"/>
        <end position="280"/>
    </location>
</feature>
<accession>A0A1Q6R3S8</accession>
<evidence type="ECO:0000313" key="2">
    <source>
        <dbReference type="EMBL" id="OLA37028.1"/>
    </source>
</evidence>
<proteinExistence type="predicted"/>
<protein>
    <recommendedName>
        <fullName evidence="4">AbrB family transcriptional regulator</fullName>
    </recommendedName>
</protein>
<name>A0A1Q6R3S8_9FIRM</name>
<dbReference type="GO" id="GO:0016020">
    <property type="term" value="C:membrane"/>
    <property type="evidence" value="ECO:0007669"/>
    <property type="project" value="InterPro"/>
</dbReference>
<feature type="transmembrane region" description="Helical" evidence="1">
    <location>
        <begin position="286"/>
        <end position="305"/>
    </location>
</feature>
<organism evidence="2 3">
    <name type="scientific">Phascolarctobacterium succinatutens</name>
    <dbReference type="NCBI Taxonomy" id="626940"/>
    <lineage>
        <taxon>Bacteria</taxon>
        <taxon>Bacillati</taxon>
        <taxon>Bacillota</taxon>
        <taxon>Negativicutes</taxon>
        <taxon>Acidaminococcales</taxon>
        <taxon>Acidaminococcaceae</taxon>
        <taxon>Phascolarctobacterium</taxon>
    </lineage>
</organism>
<dbReference type="RefSeq" id="WP_303680087.1">
    <property type="nucleotide sequence ID" value="NZ_MNTG01000034.1"/>
</dbReference>
<dbReference type="EMBL" id="MNTG01000034">
    <property type="protein sequence ID" value="OLA37028.1"/>
    <property type="molecule type" value="Genomic_DNA"/>
</dbReference>
<dbReference type="Proteomes" id="UP000186777">
    <property type="component" value="Unassembled WGS sequence"/>
</dbReference>
<feature type="transmembrane region" description="Helical" evidence="1">
    <location>
        <begin position="180"/>
        <end position="200"/>
    </location>
</feature>
<gene>
    <name evidence="2" type="ORF">BHW43_07580</name>
</gene>